<name>A0A9Q3EGP8_9BASI</name>
<keyword evidence="4" id="KW-1185">Reference proteome</keyword>
<feature type="compositionally biased region" description="Polar residues" evidence="1">
    <location>
        <begin position="30"/>
        <end position="41"/>
    </location>
</feature>
<feature type="compositionally biased region" description="Pro residues" evidence="1">
    <location>
        <begin position="57"/>
        <end position="66"/>
    </location>
</feature>
<dbReference type="Proteomes" id="UP000765509">
    <property type="component" value="Unassembled WGS sequence"/>
</dbReference>
<keyword evidence="2" id="KW-0472">Membrane</keyword>
<comment type="caution">
    <text evidence="3">The sequence shown here is derived from an EMBL/GenBank/DDBJ whole genome shotgun (WGS) entry which is preliminary data.</text>
</comment>
<keyword evidence="2" id="KW-1133">Transmembrane helix</keyword>
<keyword evidence="2" id="KW-0812">Transmembrane</keyword>
<gene>
    <name evidence="3" type="ORF">O181_056902</name>
</gene>
<evidence type="ECO:0000313" key="4">
    <source>
        <dbReference type="Proteomes" id="UP000765509"/>
    </source>
</evidence>
<protein>
    <submittedName>
        <fullName evidence="3">Uncharacterized protein</fullName>
    </submittedName>
</protein>
<organism evidence="3 4">
    <name type="scientific">Austropuccinia psidii MF-1</name>
    <dbReference type="NCBI Taxonomy" id="1389203"/>
    <lineage>
        <taxon>Eukaryota</taxon>
        <taxon>Fungi</taxon>
        <taxon>Dikarya</taxon>
        <taxon>Basidiomycota</taxon>
        <taxon>Pucciniomycotina</taxon>
        <taxon>Pucciniomycetes</taxon>
        <taxon>Pucciniales</taxon>
        <taxon>Sphaerophragmiaceae</taxon>
        <taxon>Austropuccinia</taxon>
    </lineage>
</organism>
<proteinExistence type="predicted"/>
<feature type="region of interest" description="Disordered" evidence="1">
    <location>
        <begin position="30"/>
        <end position="89"/>
    </location>
</feature>
<feature type="transmembrane region" description="Helical" evidence="2">
    <location>
        <begin position="6"/>
        <end position="24"/>
    </location>
</feature>
<dbReference type="EMBL" id="AVOT02025745">
    <property type="protein sequence ID" value="MBW0517187.1"/>
    <property type="molecule type" value="Genomic_DNA"/>
</dbReference>
<reference evidence="3" key="1">
    <citation type="submission" date="2021-03" db="EMBL/GenBank/DDBJ databases">
        <title>Draft genome sequence of rust myrtle Austropuccinia psidii MF-1, a brazilian biotype.</title>
        <authorList>
            <person name="Quecine M.C."/>
            <person name="Pachon D.M.R."/>
            <person name="Bonatelli M.L."/>
            <person name="Correr F.H."/>
            <person name="Franceschini L.M."/>
            <person name="Leite T.F."/>
            <person name="Margarido G.R.A."/>
            <person name="Almeida C.A."/>
            <person name="Ferrarezi J.A."/>
            <person name="Labate C.A."/>
        </authorList>
    </citation>
    <scope>NUCLEOTIDE SEQUENCE</scope>
    <source>
        <strain evidence="3">MF-1</strain>
    </source>
</reference>
<evidence type="ECO:0000256" key="2">
    <source>
        <dbReference type="SAM" id="Phobius"/>
    </source>
</evidence>
<evidence type="ECO:0000313" key="3">
    <source>
        <dbReference type="EMBL" id="MBW0517187.1"/>
    </source>
</evidence>
<feature type="compositionally biased region" description="Basic and acidic residues" evidence="1">
    <location>
        <begin position="45"/>
        <end position="56"/>
    </location>
</feature>
<sequence>MFWWYLGYTIGLWYFGCHACALVLSHRLTSQQPTPGLSGTQWLEDLSREPSQRDEPPIPGPSPSSKPPEDIPTCETEPEVAPMQSTEDPFACPATPHSVIIIDNTPIGSPLV</sequence>
<accession>A0A9Q3EGP8</accession>
<dbReference type="AlphaFoldDB" id="A0A9Q3EGP8"/>
<evidence type="ECO:0000256" key="1">
    <source>
        <dbReference type="SAM" id="MobiDB-lite"/>
    </source>
</evidence>